<dbReference type="Gene3D" id="3.40.630.30">
    <property type="match status" value="1"/>
</dbReference>
<evidence type="ECO:0000313" key="5">
    <source>
        <dbReference type="Proteomes" id="UP000199377"/>
    </source>
</evidence>
<dbReference type="AlphaFoldDB" id="A0A1I3N4A1"/>
<dbReference type="GO" id="GO:0016747">
    <property type="term" value="F:acyltransferase activity, transferring groups other than amino-acyl groups"/>
    <property type="evidence" value="ECO:0007669"/>
    <property type="project" value="InterPro"/>
</dbReference>
<evidence type="ECO:0000259" key="3">
    <source>
        <dbReference type="PROSITE" id="PS51186"/>
    </source>
</evidence>
<dbReference type="EMBL" id="FOQH01000012">
    <property type="protein sequence ID" value="SFJ03850.1"/>
    <property type="molecule type" value="Genomic_DNA"/>
</dbReference>
<dbReference type="PROSITE" id="PS51186">
    <property type="entry name" value="GNAT"/>
    <property type="match status" value="1"/>
</dbReference>
<dbReference type="Proteomes" id="UP000199377">
    <property type="component" value="Unassembled WGS sequence"/>
</dbReference>
<dbReference type="InterPro" id="IPR050832">
    <property type="entry name" value="Bact_Acetyltransf"/>
</dbReference>
<dbReference type="InterPro" id="IPR016181">
    <property type="entry name" value="Acyl_CoA_acyltransferase"/>
</dbReference>
<feature type="domain" description="N-acetyltransferase" evidence="3">
    <location>
        <begin position="10"/>
        <end position="197"/>
    </location>
</feature>
<dbReference type="OrthoDB" id="9788924at2"/>
<proteinExistence type="predicted"/>
<dbReference type="PANTHER" id="PTHR43877">
    <property type="entry name" value="AMINOALKYLPHOSPHONATE N-ACETYLTRANSFERASE-RELATED-RELATED"/>
    <property type="match status" value="1"/>
</dbReference>
<name>A0A1I3N4A1_9RHOB</name>
<keyword evidence="5" id="KW-1185">Reference proteome</keyword>
<dbReference type="InterPro" id="IPR000182">
    <property type="entry name" value="GNAT_dom"/>
</dbReference>
<dbReference type="PANTHER" id="PTHR43877:SF2">
    <property type="entry name" value="AMINOALKYLPHOSPHONATE N-ACETYLTRANSFERASE-RELATED"/>
    <property type="match status" value="1"/>
</dbReference>
<dbReference type="Pfam" id="PF00583">
    <property type="entry name" value="Acetyltransf_1"/>
    <property type="match status" value="1"/>
</dbReference>
<dbReference type="STRING" id="1114924.SAMN05216258_112116"/>
<keyword evidence="2" id="KW-0012">Acyltransferase</keyword>
<accession>A0A1I3N4A1</accession>
<evidence type="ECO:0000313" key="4">
    <source>
        <dbReference type="EMBL" id="SFJ03850.1"/>
    </source>
</evidence>
<dbReference type="RefSeq" id="WP_092864653.1">
    <property type="nucleotide sequence ID" value="NZ_FOQH01000012.1"/>
</dbReference>
<dbReference type="SUPFAM" id="SSF55729">
    <property type="entry name" value="Acyl-CoA N-acyltransferases (Nat)"/>
    <property type="match status" value="1"/>
</dbReference>
<keyword evidence="1 4" id="KW-0808">Transferase</keyword>
<organism evidence="4 5">
    <name type="scientific">Albimonas pacifica</name>
    <dbReference type="NCBI Taxonomy" id="1114924"/>
    <lineage>
        <taxon>Bacteria</taxon>
        <taxon>Pseudomonadati</taxon>
        <taxon>Pseudomonadota</taxon>
        <taxon>Alphaproteobacteria</taxon>
        <taxon>Rhodobacterales</taxon>
        <taxon>Paracoccaceae</taxon>
        <taxon>Albimonas</taxon>
    </lineage>
</organism>
<evidence type="ECO:0000256" key="1">
    <source>
        <dbReference type="ARBA" id="ARBA00022679"/>
    </source>
</evidence>
<protein>
    <submittedName>
        <fullName evidence="4">Acetyltransferase (GNAT) family protein</fullName>
    </submittedName>
</protein>
<evidence type="ECO:0000256" key="2">
    <source>
        <dbReference type="ARBA" id="ARBA00023315"/>
    </source>
</evidence>
<sequence>MPIFDLDLAPPLRFARPSDAMTLAVLSNEAGCGIPWHMWAAKAGPGGEAWTLGAAAMLGEIASGALVVDEGQGAVASMTGQPMREALPLDGLPPIRAAIQGLQNRALDCWYVRNLAVLPSLRGRGNGHGRRLLAGAVRIASAEGLSAVSLIVNDGNTEALRLYERLGFEVVASAPQAEGFGWRPWGREWLLMRRGLDAAERAADAPAAG</sequence>
<reference evidence="4 5" key="1">
    <citation type="submission" date="2016-10" db="EMBL/GenBank/DDBJ databases">
        <authorList>
            <person name="de Groot N.N."/>
        </authorList>
    </citation>
    <scope>NUCLEOTIDE SEQUENCE [LARGE SCALE GENOMIC DNA]</scope>
    <source>
        <strain evidence="4 5">CGMCC 1.11030</strain>
    </source>
</reference>
<gene>
    <name evidence="4" type="ORF">SAMN05216258_112116</name>
</gene>